<protein>
    <submittedName>
        <fullName evidence="2">Uncharacterized protein</fullName>
    </submittedName>
</protein>
<keyword evidence="1" id="KW-1133">Transmembrane helix</keyword>
<organism evidence="2 3">
    <name type="scientific">Tenacibaculum dicentrarchi</name>
    <dbReference type="NCBI Taxonomy" id="669041"/>
    <lineage>
        <taxon>Bacteria</taxon>
        <taxon>Pseudomonadati</taxon>
        <taxon>Bacteroidota</taxon>
        <taxon>Flavobacteriia</taxon>
        <taxon>Flavobacteriales</taxon>
        <taxon>Flavobacteriaceae</taxon>
        <taxon>Tenacibaculum</taxon>
    </lineage>
</organism>
<proteinExistence type="predicted"/>
<keyword evidence="1" id="KW-0812">Transmembrane</keyword>
<keyword evidence="1" id="KW-0472">Membrane</keyword>
<gene>
    <name evidence="2" type="ORF">TD3509T_1374</name>
</gene>
<sequence>MKEIEIYLICFLSSLIGSGLGIFISAFLKKKGENLATKQDIESITKKIENVKFNLSKKLEILKISQAEIQLKKTEVFIEFSEVLVDVLTHKIKADSKIFKNKVNKLGLNIFFFGSEETIRNFQIYKSQKEYKNDKMSPLITLANLYISMRKDLGFTESELTPDDFLKILITDWDQAKLKNLQEN</sequence>
<keyword evidence="3" id="KW-1185">Reference proteome</keyword>
<evidence type="ECO:0000313" key="3">
    <source>
        <dbReference type="Proteomes" id="UP001497514"/>
    </source>
</evidence>
<dbReference type="GeneID" id="65209475"/>
<evidence type="ECO:0000313" key="2">
    <source>
        <dbReference type="EMBL" id="CAL2082573.1"/>
    </source>
</evidence>
<name>A0ABP1END0_9FLAO</name>
<accession>A0ABP1END0</accession>
<evidence type="ECO:0000256" key="1">
    <source>
        <dbReference type="SAM" id="Phobius"/>
    </source>
</evidence>
<feature type="transmembrane region" description="Helical" evidence="1">
    <location>
        <begin position="6"/>
        <end position="28"/>
    </location>
</feature>
<dbReference type="RefSeq" id="WP_101901377.1">
    <property type="nucleotide sequence ID" value="NZ_OZ038524.1"/>
</dbReference>
<dbReference type="EMBL" id="OZ038524">
    <property type="protein sequence ID" value="CAL2082573.1"/>
    <property type="molecule type" value="Genomic_DNA"/>
</dbReference>
<dbReference type="Proteomes" id="UP001497514">
    <property type="component" value="Chromosome"/>
</dbReference>
<reference evidence="2 3" key="1">
    <citation type="submission" date="2024-05" db="EMBL/GenBank/DDBJ databases">
        <authorList>
            <person name="Duchaud E."/>
        </authorList>
    </citation>
    <scope>NUCLEOTIDE SEQUENCE [LARGE SCALE GENOMIC DNA]</scope>
    <source>
        <strain evidence="2">Ena-SAMPLE-TAB-13-05-2024-13:56:06:370-140309</strain>
    </source>
</reference>